<dbReference type="InterPro" id="IPR042213">
    <property type="entry name" value="NBD_C_sf"/>
</dbReference>
<reference evidence="9 10" key="1">
    <citation type="submission" date="2016-12" db="EMBL/GenBank/DDBJ databases">
        <authorList>
            <person name="Song W.-J."/>
            <person name="Kurnit D.M."/>
        </authorList>
    </citation>
    <scope>NUCLEOTIDE SEQUENCE [LARGE SCALE GENOMIC DNA]</scope>
    <source>
        <strain evidence="9 10">DSM 19599</strain>
    </source>
</reference>
<evidence type="ECO:0000313" key="10">
    <source>
        <dbReference type="Proteomes" id="UP000186406"/>
    </source>
</evidence>
<dbReference type="GO" id="GO:0016301">
    <property type="term" value="F:kinase activity"/>
    <property type="evidence" value="ECO:0007669"/>
    <property type="project" value="UniProtKB-KW"/>
</dbReference>
<dbReference type="SUPFAM" id="SSF142764">
    <property type="entry name" value="YgbK-like"/>
    <property type="match status" value="1"/>
</dbReference>
<keyword evidence="2" id="KW-0808">Transferase</keyword>
<keyword evidence="3" id="KW-0547">Nucleotide-binding</keyword>
<dbReference type="RefSeq" id="WP_073630188.1">
    <property type="nucleotide sequence ID" value="NZ_FRXO01000006.1"/>
</dbReference>
<keyword evidence="5" id="KW-0067">ATP-binding</keyword>
<organism evidence="9 10">
    <name type="scientific">Pseudoxanthobacter soli DSM 19599</name>
    <dbReference type="NCBI Taxonomy" id="1123029"/>
    <lineage>
        <taxon>Bacteria</taxon>
        <taxon>Pseudomonadati</taxon>
        <taxon>Pseudomonadota</taxon>
        <taxon>Alphaproteobacteria</taxon>
        <taxon>Hyphomicrobiales</taxon>
        <taxon>Segnochrobactraceae</taxon>
        <taxon>Pseudoxanthobacter</taxon>
    </lineage>
</organism>
<dbReference type="GO" id="GO:0005524">
    <property type="term" value="F:ATP binding"/>
    <property type="evidence" value="ECO:0007669"/>
    <property type="project" value="UniProtKB-KW"/>
</dbReference>
<dbReference type="InterPro" id="IPR037051">
    <property type="entry name" value="4-carb_acid_sugar_kinase_N_sf"/>
</dbReference>
<evidence type="ECO:0000259" key="7">
    <source>
        <dbReference type="Pfam" id="PF07005"/>
    </source>
</evidence>
<dbReference type="Gene3D" id="3.40.50.10840">
    <property type="entry name" value="Putative sugar-binding, N-terminal domain"/>
    <property type="match status" value="1"/>
</dbReference>
<evidence type="ECO:0000256" key="6">
    <source>
        <dbReference type="ARBA" id="ARBA00023277"/>
    </source>
</evidence>
<proteinExistence type="inferred from homology"/>
<accession>A0A1M7ZNA0</accession>
<sequence>MRMLRLVADDLTGALDSAAQFTALAGPLPVLLDPAGPAPGGSFALDLSCRDGARERAVAATRDTIPVFAGADLAFKKIDSLLRGHWAAEIAEIVRAGVFERIVLAPAFPAQRRITTGGRQMLAGADGLSFVAEPVADLAREGILARDERAEGGEGTAVLILDASTDADLDAIVARYRGRPSTLWCGAAGLARALAGQAAPVVRPAGLPHLVLVGSHHPVTKAQIEVLATAQPGWIVRFDADHAASAARVAAVLERHGRCVALPDLAPGMAPDRAAELIAAWMDGLCRLLPPPAVLSVVGGETFAALCASLGASILTVEGDSEPGVPASRMTSGRWAGTLCFSKSGAFGSPGWLAGQVGAPAAAA</sequence>
<feature type="domain" description="Four-carbon acid sugar kinase nucleotide binding" evidence="8">
    <location>
        <begin position="210"/>
        <end position="350"/>
    </location>
</feature>
<dbReference type="EMBL" id="FRXO01000006">
    <property type="protein sequence ID" value="SHO66384.1"/>
    <property type="molecule type" value="Genomic_DNA"/>
</dbReference>
<gene>
    <name evidence="9" type="ORF">SAMN02745172_03043</name>
</gene>
<dbReference type="Proteomes" id="UP000186406">
    <property type="component" value="Unassembled WGS sequence"/>
</dbReference>
<dbReference type="InterPro" id="IPR010737">
    <property type="entry name" value="4-carb_acid_sugar_kinase_N"/>
</dbReference>
<keyword evidence="6" id="KW-0119">Carbohydrate metabolism</keyword>
<evidence type="ECO:0000259" key="8">
    <source>
        <dbReference type="Pfam" id="PF17042"/>
    </source>
</evidence>
<keyword evidence="4" id="KW-0418">Kinase</keyword>
<dbReference type="AlphaFoldDB" id="A0A1M7ZNA0"/>
<dbReference type="InterPro" id="IPR031475">
    <property type="entry name" value="NBD_C"/>
</dbReference>
<evidence type="ECO:0000256" key="2">
    <source>
        <dbReference type="ARBA" id="ARBA00022679"/>
    </source>
</evidence>
<evidence type="ECO:0000256" key="3">
    <source>
        <dbReference type="ARBA" id="ARBA00022741"/>
    </source>
</evidence>
<evidence type="ECO:0000256" key="1">
    <source>
        <dbReference type="ARBA" id="ARBA00005715"/>
    </source>
</evidence>
<evidence type="ECO:0000313" key="9">
    <source>
        <dbReference type="EMBL" id="SHO66384.1"/>
    </source>
</evidence>
<dbReference type="STRING" id="1123029.SAMN02745172_03043"/>
<protein>
    <submittedName>
        <fullName evidence="9">Uncharacterized conserved protein YgbK, DUF1537 family</fullName>
    </submittedName>
</protein>
<dbReference type="Pfam" id="PF17042">
    <property type="entry name" value="NBD_C"/>
    <property type="match status" value="1"/>
</dbReference>
<feature type="domain" description="Four-carbon acid sugar kinase N-terminal" evidence="7">
    <location>
        <begin position="6"/>
        <end position="124"/>
    </location>
</feature>
<comment type="similarity">
    <text evidence="1">Belongs to the four-carbon acid sugar kinase family.</text>
</comment>
<dbReference type="Pfam" id="PF07005">
    <property type="entry name" value="SBD_N"/>
    <property type="match status" value="1"/>
</dbReference>
<keyword evidence="10" id="KW-1185">Reference proteome</keyword>
<evidence type="ECO:0000256" key="4">
    <source>
        <dbReference type="ARBA" id="ARBA00022777"/>
    </source>
</evidence>
<dbReference type="Gene3D" id="3.40.980.20">
    <property type="entry name" value="Four-carbon acid sugar kinase, nucleotide binding domain"/>
    <property type="match status" value="1"/>
</dbReference>
<evidence type="ECO:0000256" key="5">
    <source>
        <dbReference type="ARBA" id="ARBA00022840"/>
    </source>
</evidence>
<name>A0A1M7ZNA0_9HYPH</name>
<dbReference type="OrthoDB" id="9778478at2"/>